<evidence type="ECO:0000256" key="4">
    <source>
        <dbReference type="ARBA" id="ARBA00022801"/>
    </source>
</evidence>
<keyword evidence="8" id="KW-1185">Reference proteome</keyword>
<dbReference type="GO" id="GO:0008236">
    <property type="term" value="F:serine-type peptidase activity"/>
    <property type="evidence" value="ECO:0007669"/>
    <property type="project" value="UniProtKB-KW"/>
</dbReference>
<dbReference type="Pfam" id="PF13365">
    <property type="entry name" value="Trypsin_2"/>
    <property type="match status" value="1"/>
</dbReference>
<dbReference type="AlphaFoldDB" id="A0A1H8AFR0"/>
<dbReference type="SUPFAM" id="SSF50494">
    <property type="entry name" value="Trypsin-like serine proteases"/>
    <property type="match status" value="1"/>
</dbReference>
<dbReference type="PRINTS" id="PR00839">
    <property type="entry name" value="V8PROTEASE"/>
</dbReference>
<proteinExistence type="inferred from homology"/>
<keyword evidence="3" id="KW-0732">Signal</keyword>
<reference evidence="8" key="1">
    <citation type="submission" date="2016-10" db="EMBL/GenBank/DDBJ databases">
        <authorList>
            <person name="Varghese N."/>
            <person name="Submissions S."/>
        </authorList>
    </citation>
    <scope>NUCLEOTIDE SEQUENCE [LARGE SCALE GENOMIC DNA]</scope>
    <source>
        <strain evidence="8">DSM 26893</strain>
    </source>
</reference>
<dbReference type="InterPro" id="IPR009003">
    <property type="entry name" value="Peptidase_S1_PA"/>
</dbReference>
<dbReference type="Proteomes" id="UP000199372">
    <property type="component" value="Unassembled WGS sequence"/>
</dbReference>
<organism evidence="7 8">
    <name type="scientific">Palleronia pelagia</name>
    <dbReference type="NCBI Taxonomy" id="387096"/>
    <lineage>
        <taxon>Bacteria</taxon>
        <taxon>Pseudomonadati</taxon>
        <taxon>Pseudomonadota</taxon>
        <taxon>Alphaproteobacteria</taxon>
        <taxon>Rhodobacterales</taxon>
        <taxon>Roseobacteraceae</taxon>
        <taxon>Palleronia</taxon>
    </lineage>
</organism>
<gene>
    <name evidence="7" type="ORF">SAMN04488011_101141</name>
</gene>
<name>A0A1H8AFR0_9RHOB</name>
<evidence type="ECO:0000256" key="2">
    <source>
        <dbReference type="ARBA" id="ARBA00022670"/>
    </source>
</evidence>
<evidence type="ECO:0000313" key="8">
    <source>
        <dbReference type="Proteomes" id="UP000199372"/>
    </source>
</evidence>
<evidence type="ECO:0000313" key="7">
    <source>
        <dbReference type="EMBL" id="SEM69383.1"/>
    </source>
</evidence>
<dbReference type="InterPro" id="IPR043504">
    <property type="entry name" value="Peptidase_S1_PA_chymotrypsin"/>
</dbReference>
<comment type="similarity">
    <text evidence="1 6">Belongs to the peptidase S1B family.</text>
</comment>
<evidence type="ECO:0000256" key="5">
    <source>
        <dbReference type="ARBA" id="ARBA00022825"/>
    </source>
</evidence>
<accession>A0A1H8AFR0</accession>
<dbReference type="Gene3D" id="2.40.10.10">
    <property type="entry name" value="Trypsin-like serine proteases"/>
    <property type="match status" value="2"/>
</dbReference>
<keyword evidence="4 6" id="KW-0378">Hydrolase</keyword>
<dbReference type="EMBL" id="FOCM01000001">
    <property type="protein sequence ID" value="SEM69383.1"/>
    <property type="molecule type" value="Genomic_DNA"/>
</dbReference>
<keyword evidence="5 6" id="KW-0720">Serine protease</keyword>
<dbReference type="InterPro" id="IPR008256">
    <property type="entry name" value="Peptidase_S1B"/>
</dbReference>
<evidence type="ECO:0000256" key="6">
    <source>
        <dbReference type="RuleBase" id="RU004296"/>
    </source>
</evidence>
<dbReference type="GO" id="GO:0006508">
    <property type="term" value="P:proteolysis"/>
    <property type="evidence" value="ECO:0007669"/>
    <property type="project" value="UniProtKB-KW"/>
</dbReference>
<evidence type="ECO:0000256" key="1">
    <source>
        <dbReference type="ARBA" id="ARBA00008764"/>
    </source>
</evidence>
<dbReference type="EC" id="3.4.21.-" evidence="6"/>
<protein>
    <recommendedName>
        <fullName evidence="6">Serine protease</fullName>
        <ecNumber evidence="6">3.4.21.-</ecNumber>
    </recommendedName>
</protein>
<sequence>MVSRIAAETVSAKVRGALPADPDNRRAKRVARDETVTMRDLWELAQSGIMPPLEREATVGRSDFLRVDTFVKGLVAARSIGRLDALGGSYFGTGFICAPGMIMTNNHVLPSETVASLTEIGFETYDGRTVFPACDLAPDHFWWTDEGLDVSIVALDPAKGAEISRRLGWHPMIPDQGKIALGDPTGVVQYPKGMRKSVVLHDSTVVFLQDHRESEFDQALWYTSDTERGASGSPVFNRHWEVVAVHHATVAARDKEGRRIDELGNPVSDEEYDRNPSLAVHVANKGIRTSRIVKGLTGAKFPERPKHAAIRDRILADWQMGNGQIDVRRAMRAVIARQWDEITGAADDPLNGVPAVGPELEAARRAPDRTRGDLLDQLLDRVAPNGSLSITLNWHRD</sequence>
<keyword evidence="2 6" id="KW-0645">Protease</keyword>
<evidence type="ECO:0000256" key="3">
    <source>
        <dbReference type="ARBA" id="ARBA00022729"/>
    </source>
</evidence>